<dbReference type="InterPro" id="IPR029068">
    <property type="entry name" value="Glyas_Bleomycin-R_OHBP_Dase"/>
</dbReference>
<dbReference type="SUPFAM" id="SSF54593">
    <property type="entry name" value="Glyoxalase/Bleomycin resistance protein/Dihydroxybiphenyl dioxygenase"/>
    <property type="match status" value="1"/>
</dbReference>
<dbReference type="PROSITE" id="PS51819">
    <property type="entry name" value="VOC"/>
    <property type="match status" value="1"/>
</dbReference>
<gene>
    <name evidence="2" type="ORF">GCM10017577_51880</name>
</gene>
<name>A0A9W6L6L7_9PSEU</name>
<keyword evidence="3" id="KW-1185">Reference proteome</keyword>
<reference evidence="2" key="2">
    <citation type="submission" date="2023-01" db="EMBL/GenBank/DDBJ databases">
        <authorList>
            <person name="Sun Q."/>
            <person name="Evtushenko L."/>
        </authorList>
    </citation>
    <scope>NUCLEOTIDE SEQUENCE</scope>
    <source>
        <strain evidence="2">VKM Ac-1069</strain>
    </source>
</reference>
<dbReference type="Proteomes" id="UP001143463">
    <property type="component" value="Unassembled WGS sequence"/>
</dbReference>
<sequence length="165" mass="18001">MHMADLYHTGLVVKDLRSSIETYGALMGTEFTPPQLRCLDLRDDAAEYHVDLTIAYSRQGPHRVELIEAVPGTLWDVREGAPTAHHLGIWCDDVPGESAKLSAAGNPLLATLAADPERATYLAYHRLPDGSLIELVDASARDRLEAWFAGAEYAGPAGRHARPSE</sequence>
<organism evidence="2 3">
    <name type="scientific">Pseudonocardia halophobica</name>
    <dbReference type="NCBI Taxonomy" id="29401"/>
    <lineage>
        <taxon>Bacteria</taxon>
        <taxon>Bacillati</taxon>
        <taxon>Actinomycetota</taxon>
        <taxon>Actinomycetes</taxon>
        <taxon>Pseudonocardiales</taxon>
        <taxon>Pseudonocardiaceae</taxon>
        <taxon>Pseudonocardia</taxon>
    </lineage>
</organism>
<accession>A0A9W6L6L7</accession>
<dbReference type="AlphaFoldDB" id="A0A9W6L6L7"/>
<comment type="caution">
    <text evidence="2">The sequence shown here is derived from an EMBL/GenBank/DDBJ whole genome shotgun (WGS) entry which is preliminary data.</text>
</comment>
<evidence type="ECO:0000313" key="2">
    <source>
        <dbReference type="EMBL" id="GLL14043.1"/>
    </source>
</evidence>
<dbReference type="Gene3D" id="3.10.180.10">
    <property type="entry name" value="2,3-Dihydroxybiphenyl 1,2-Dioxygenase, domain 1"/>
    <property type="match status" value="1"/>
</dbReference>
<evidence type="ECO:0000313" key="3">
    <source>
        <dbReference type="Proteomes" id="UP001143463"/>
    </source>
</evidence>
<protein>
    <recommendedName>
        <fullName evidence="1">VOC domain-containing protein</fullName>
    </recommendedName>
</protein>
<reference evidence="2" key="1">
    <citation type="journal article" date="2014" name="Int. J. Syst. Evol. Microbiol.">
        <title>Complete genome sequence of Corynebacterium casei LMG S-19264T (=DSM 44701T), isolated from a smear-ripened cheese.</title>
        <authorList>
            <consortium name="US DOE Joint Genome Institute (JGI-PGF)"/>
            <person name="Walter F."/>
            <person name="Albersmeier A."/>
            <person name="Kalinowski J."/>
            <person name="Ruckert C."/>
        </authorList>
    </citation>
    <scope>NUCLEOTIDE SEQUENCE</scope>
    <source>
        <strain evidence="2">VKM Ac-1069</strain>
    </source>
</reference>
<proteinExistence type="predicted"/>
<feature type="domain" description="VOC" evidence="1">
    <location>
        <begin position="5"/>
        <end position="138"/>
    </location>
</feature>
<dbReference type="EMBL" id="BSFQ01000027">
    <property type="protein sequence ID" value="GLL14043.1"/>
    <property type="molecule type" value="Genomic_DNA"/>
</dbReference>
<dbReference type="Pfam" id="PF13669">
    <property type="entry name" value="Glyoxalase_4"/>
    <property type="match status" value="1"/>
</dbReference>
<evidence type="ECO:0000259" key="1">
    <source>
        <dbReference type="PROSITE" id="PS51819"/>
    </source>
</evidence>
<dbReference type="InterPro" id="IPR037523">
    <property type="entry name" value="VOC_core"/>
</dbReference>